<feature type="transmembrane region" description="Helical" evidence="7">
    <location>
        <begin position="273"/>
        <end position="294"/>
    </location>
</feature>
<name>A0A9N8WMW0_9GLOM</name>
<dbReference type="GO" id="GO:0003682">
    <property type="term" value="F:chromatin binding"/>
    <property type="evidence" value="ECO:0007669"/>
    <property type="project" value="InterPro"/>
</dbReference>
<dbReference type="Pfam" id="PF09402">
    <property type="entry name" value="MSC"/>
    <property type="match status" value="1"/>
</dbReference>
<evidence type="ECO:0000256" key="7">
    <source>
        <dbReference type="SAM" id="Phobius"/>
    </source>
</evidence>
<evidence type="ECO:0000256" key="6">
    <source>
        <dbReference type="SAM" id="MobiDB-lite"/>
    </source>
</evidence>
<comment type="subcellular location">
    <subcellularLocation>
        <location evidence="1">Nucleus membrane</location>
    </subcellularLocation>
</comment>
<protein>
    <submittedName>
        <fullName evidence="9">3654_t:CDS:1</fullName>
    </submittedName>
</protein>
<dbReference type="Proteomes" id="UP000789706">
    <property type="component" value="Unassembled WGS sequence"/>
</dbReference>
<dbReference type="EMBL" id="CAJVPK010000309">
    <property type="protein sequence ID" value="CAG8492083.1"/>
    <property type="molecule type" value="Genomic_DNA"/>
</dbReference>
<evidence type="ECO:0000256" key="2">
    <source>
        <dbReference type="ARBA" id="ARBA00022692"/>
    </source>
</evidence>
<dbReference type="AlphaFoldDB" id="A0A9N8WMW0"/>
<keyword evidence="2 7" id="KW-0812">Transmembrane</keyword>
<dbReference type="PANTHER" id="PTHR47808:SF2">
    <property type="entry name" value="LEM DOMAIN-CONTAINING PROTEIN 2"/>
    <property type="match status" value="1"/>
</dbReference>
<dbReference type="PANTHER" id="PTHR47808">
    <property type="entry name" value="INNER NUCLEAR MEMBRANE PROTEIN HEH2-RELATED"/>
    <property type="match status" value="1"/>
</dbReference>
<feature type="transmembrane region" description="Helical" evidence="7">
    <location>
        <begin position="472"/>
        <end position="489"/>
    </location>
</feature>
<sequence>MDPYKDYYMDPEFDPRKANMSRLREILLENSVGYTGAERKADLVEKFELEIRPKIPALQKRDRDLEIYKQKTVAQLERTAEKKKLQFGELPKLSSTKSGQIARGRRKGKEKEKTTDYVTTTPVQVPPNHSAVETPISSELNELHWHLNKKEIPESPLAKFSSSNHIPLNRKYNDLIEEDITESSTTNLYPKIEDNVHVPKYEPNVKDPSVKELNVKEPSVKGLNVKDTTSSIRRDAFAYAYRNPKHTPRYMISRLEIPESASQLKTPSRSYKCWFFLILLFLSPFLPWFINFFVPMTTEDVRFCDTSFNNIKYVSSDGSVVDYNCVSCPSNGRCVDGKLVACDEGYKINSTPASLFQPYKAECVLDMKHLHRVEKYANLLKEIASKETGSMNCGSGGYDLLLFDNLKQKLRNKKLPSQDTPIDFDRYSGLALDELKHDDDIKIQKERTFDNKETIYVISKIPQYGLFCRIKLNNLIAIILVIFVIIIYINRKRWESYHVEKATKMVLNMMKQNRDIISEQWRESVMNEVEDDMTRIMLWKRVEDRLQENPLVRTRRLVDYKGLSSLHFDWDQVRSVPYFACRNPQF</sequence>
<dbReference type="GO" id="GO:0005637">
    <property type="term" value="C:nuclear inner membrane"/>
    <property type="evidence" value="ECO:0007669"/>
    <property type="project" value="InterPro"/>
</dbReference>
<dbReference type="GO" id="GO:0071763">
    <property type="term" value="P:nuclear membrane organization"/>
    <property type="evidence" value="ECO:0007669"/>
    <property type="project" value="TreeGrafter"/>
</dbReference>
<evidence type="ECO:0000313" key="10">
    <source>
        <dbReference type="Proteomes" id="UP000789706"/>
    </source>
</evidence>
<evidence type="ECO:0000259" key="8">
    <source>
        <dbReference type="Pfam" id="PF09402"/>
    </source>
</evidence>
<evidence type="ECO:0000313" key="9">
    <source>
        <dbReference type="EMBL" id="CAG8492083.1"/>
    </source>
</evidence>
<feature type="region of interest" description="Disordered" evidence="6">
    <location>
        <begin position="88"/>
        <end position="115"/>
    </location>
</feature>
<dbReference type="GO" id="GO:0005783">
    <property type="term" value="C:endoplasmic reticulum"/>
    <property type="evidence" value="ECO:0007669"/>
    <property type="project" value="TreeGrafter"/>
</dbReference>
<keyword evidence="4 7" id="KW-0472">Membrane</keyword>
<proteinExistence type="predicted"/>
<comment type="caution">
    <text evidence="9">The sequence shown here is derived from an EMBL/GenBank/DDBJ whole genome shotgun (WGS) entry which is preliminary data.</text>
</comment>
<evidence type="ECO:0000256" key="1">
    <source>
        <dbReference type="ARBA" id="ARBA00004126"/>
    </source>
</evidence>
<feature type="domain" description="Man1/Src1-like C-terminal" evidence="8">
    <location>
        <begin position="318"/>
        <end position="556"/>
    </location>
</feature>
<dbReference type="OrthoDB" id="2503928at2759"/>
<organism evidence="9 10">
    <name type="scientific">Diversispora eburnea</name>
    <dbReference type="NCBI Taxonomy" id="1213867"/>
    <lineage>
        <taxon>Eukaryota</taxon>
        <taxon>Fungi</taxon>
        <taxon>Fungi incertae sedis</taxon>
        <taxon>Mucoromycota</taxon>
        <taxon>Glomeromycotina</taxon>
        <taxon>Glomeromycetes</taxon>
        <taxon>Diversisporales</taxon>
        <taxon>Diversisporaceae</taxon>
        <taxon>Diversispora</taxon>
    </lineage>
</organism>
<accession>A0A9N8WMW0</accession>
<evidence type="ECO:0000256" key="4">
    <source>
        <dbReference type="ARBA" id="ARBA00023136"/>
    </source>
</evidence>
<keyword evidence="3 7" id="KW-1133">Transmembrane helix</keyword>
<keyword evidence="5" id="KW-0539">Nucleus</keyword>
<dbReference type="InterPro" id="IPR044780">
    <property type="entry name" value="Heh2/Src1"/>
</dbReference>
<evidence type="ECO:0000256" key="5">
    <source>
        <dbReference type="ARBA" id="ARBA00023242"/>
    </source>
</evidence>
<evidence type="ECO:0000256" key="3">
    <source>
        <dbReference type="ARBA" id="ARBA00022989"/>
    </source>
</evidence>
<dbReference type="InterPro" id="IPR018996">
    <property type="entry name" value="Man1/Src1-like_C"/>
</dbReference>
<reference evidence="9" key="1">
    <citation type="submission" date="2021-06" db="EMBL/GenBank/DDBJ databases">
        <authorList>
            <person name="Kallberg Y."/>
            <person name="Tangrot J."/>
            <person name="Rosling A."/>
        </authorList>
    </citation>
    <scope>NUCLEOTIDE SEQUENCE</scope>
    <source>
        <strain evidence="9">AZ414A</strain>
    </source>
</reference>
<gene>
    <name evidence="9" type="ORF">DEBURN_LOCUS4232</name>
</gene>
<keyword evidence="10" id="KW-1185">Reference proteome</keyword>
<dbReference type="GO" id="GO:0034399">
    <property type="term" value="C:nuclear periphery"/>
    <property type="evidence" value="ECO:0007669"/>
    <property type="project" value="TreeGrafter"/>
</dbReference>